<dbReference type="Proteomes" id="UP000070444">
    <property type="component" value="Unassembled WGS sequence"/>
</dbReference>
<protein>
    <submittedName>
        <fullName evidence="1">Uncharacterized protein</fullName>
    </submittedName>
</protein>
<dbReference type="EMBL" id="KQ964440">
    <property type="protein sequence ID" value="KXN73196.1"/>
    <property type="molecule type" value="Genomic_DNA"/>
</dbReference>
<organism evidence="1 2">
    <name type="scientific">Conidiobolus coronatus (strain ATCC 28846 / CBS 209.66 / NRRL 28638)</name>
    <name type="common">Delacroixia coronata</name>
    <dbReference type="NCBI Taxonomy" id="796925"/>
    <lineage>
        <taxon>Eukaryota</taxon>
        <taxon>Fungi</taxon>
        <taxon>Fungi incertae sedis</taxon>
        <taxon>Zoopagomycota</taxon>
        <taxon>Entomophthoromycotina</taxon>
        <taxon>Entomophthoromycetes</taxon>
        <taxon>Entomophthorales</taxon>
        <taxon>Ancylistaceae</taxon>
        <taxon>Conidiobolus</taxon>
    </lineage>
</organism>
<evidence type="ECO:0000313" key="1">
    <source>
        <dbReference type="EMBL" id="KXN73196.1"/>
    </source>
</evidence>
<evidence type="ECO:0000313" key="2">
    <source>
        <dbReference type="Proteomes" id="UP000070444"/>
    </source>
</evidence>
<reference evidence="1 2" key="1">
    <citation type="journal article" date="2015" name="Genome Biol. Evol.">
        <title>Phylogenomic analyses indicate that early fungi evolved digesting cell walls of algal ancestors of land plants.</title>
        <authorList>
            <person name="Chang Y."/>
            <person name="Wang S."/>
            <person name="Sekimoto S."/>
            <person name="Aerts A.L."/>
            <person name="Choi C."/>
            <person name="Clum A."/>
            <person name="LaButti K.M."/>
            <person name="Lindquist E.A."/>
            <person name="Yee Ngan C."/>
            <person name="Ohm R.A."/>
            <person name="Salamov A.A."/>
            <person name="Grigoriev I.V."/>
            <person name="Spatafora J.W."/>
            <person name="Berbee M.L."/>
        </authorList>
    </citation>
    <scope>NUCLEOTIDE SEQUENCE [LARGE SCALE GENOMIC DNA]</scope>
    <source>
        <strain evidence="1 2">NRRL 28638</strain>
    </source>
</reference>
<dbReference type="AlphaFoldDB" id="A0A137PDW9"/>
<keyword evidence="2" id="KW-1185">Reference proteome</keyword>
<name>A0A137PDW9_CONC2</name>
<sequence length="251" mass="28619">MFESILLASRQPMYYENSARECQAREGYKGNLYFVKTFGNFDNIPNDIDQLPEWEPPFAVPPKQWLEEIASGLKVKSVTIGPHTTVTNEAQKKQFIDPFVDKLLSGFGGIVTNSAEETIVSSKSQFCGKTEYILKAFKKCIIIILEAKYSIQAAYDYGQVMVELYSIYQYNKSIGLIIPTVYGVLTDTSSWGWWRYDGKNFMDAKNNDEAEEALNLLKKNIPQNDISTVQNWTINYDSFINEISEMKAEKG</sequence>
<accession>A0A137PDW9</accession>
<proteinExistence type="predicted"/>
<gene>
    <name evidence="1" type="ORF">CONCODRAFT_3864</name>
</gene>
<dbReference type="OMA" id="SARECQA"/>